<dbReference type="EMBL" id="PPFX01000003">
    <property type="protein sequence ID" value="PNU21362.1"/>
    <property type="molecule type" value="Genomic_DNA"/>
</dbReference>
<accession>A0A2K2HDI3</accession>
<evidence type="ECO:0000313" key="7">
    <source>
        <dbReference type="Proteomes" id="UP000236340"/>
    </source>
</evidence>
<evidence type="ECO:0000256" key="1">
    <source>
        <dbReference type="ARBA" id="ARBA00022898"/>
    </source>
</evidence>
<feature type="domain" description="Alanine racemase N-terminal" evidence="5">
    <location>
        <begin position="6"/>
        <end position="227"/>
    </location>
</feature>
<dbReference type="Proteomes" id="UP000236340">
    <property type="component" value="Unassembled WGS sequence"/>
</dbReference>
<organism evidence="6 7">
    <name type="scientific">Geothermobacter hydrogeniphilus</name>
    <dbReference type="NCBI Taxonomy" id="1969733"/>
    <lineage>
        <taxon>Bacteria</taxon>
        <taxon>Pseudomonadati</taxon>
        <taxon>Thermodesulfobacteriota</taxon>
        <taxon>Desulfuromonadia</taxon>
        <taxon>Desulfuromonadales</taxon>
        <taxon>Geothermobacteraceae</taxon>
        <taxon>Geothermobacter</taxon>
    </lineage>
</organism>
<gene>
    <name evidence="6" type="ORF">C2E25_02060</name>
</gene>
<dbReference type="PROSITE" id="PS01211">
    <property type="entry name" value="UPF0001"/>
    <property type="match status" value="1"/>
</dbReference>
<dbReference type="PANTHER" id="PTHR10146">
    <property type="entry name" value="PROLINE SYNTHETASE CO-TRANSCRIBED BACTERIAL HOMOLOG PROTEIN"/>
    <property type="match status" value="1"/>
</dbReference>
<dbReference type="GO" id="GO:0030170">
    <property type="term" value="F:pyridoxal phosphate binding"/>
    <property type="evidence" value="ECO:0007669"/>
    <property type="project" value="UniProtKB-UniRule"/>
</dbReference>
<sequence length="229" mass="25652">MTIAANLKDIRQQIEAACRRCGRDSRDIRLVAVSKKKPAAAIEAAFMAGQKLFGESYVQEFCDKQEQIDQPLEWHFIGGLQSNKVKYLRGKTALIHSVDRLSLAREISRQWQKIGQRADILLQFNLGREASKSGADENQALELARAVSELPGLQIRGLMTLPPWDEDPERVRPYFRRLCELAAEIEAAGLPDVRMEELSMGMSHDFEVAIEEGATLIRVGTAIFGARNS</sequence>
<name>A0A2K2HDI3_9BACT</name>
<dbReference type="PIRSF" id="PIRSF004848">
    <property type="entry name" value="YBL036c_PLPDEIII"/>
    <property type="match status" value="1"/>
</dbReference>
<evidence type="ECO:0000259" key="5">
    <source>
        <dbReference type="Pfam" id="PF01168"/>
    </source>
</evidence>
<protein>
    <recommendedName>
        <fullName evidence="2">Pyridoxal phosphate homeostasis protein</fullName>
        <shortName evidence="2">PLP homeostasis protein</shortName>
    </recommendedName>
</protein>
<dbReference type="OrthoDB" id="9804072at2"/>
<dbReference type="FunFam" id="3.20.20.10:FF:000018">
    <property type="entry name" value="Pyridoxal phosphate homeostasis protein"/>
    <property type="match status" value="1"/>
</dbReference>
<dbReference type="AlphaFoldDB" id="A0A2K2HDI3"/>
<dbReference type="InterPro" id="IPR029066">
    <property type="entry name" value="PLP-binding_barrel"/>
</dbReference>
<dbReference type="Gene3D" id="3.20.20.10">
    <property type="entry name" value="Alanine racemase"/>
    <property type="match status" value="1"/>
</dbReference>
<keyword evidence="1 2" id="KW-0663">Pyridoxal phosphate</keyword>
<comment type="function">
    <text evidence="2">Pyridoxal 5'-phosphate (PLP)-binding protein, which is involved in PLP homeostasis.</text>
</comment>
<dbReference type="HAMAP" id="MF_02087">
    <property type="entry name" value="PLP_homeostasis"/>
    <property type="match status" value="1"/>
</dbReference>
<evidence type="ECO:0000313" key="6">
    <source>
        <dbReference type="EMBL" id="PNU21362.1"/>
    </source>
</evidence>
<evidence type="ECO:0000256" key="2">
    <source>
        <dbReference type="HAMAP-Rule" id="MF_02087"/>
    </source>
</evidence>
<feature type="modified residue" description="N6-(pyridoxal phosphate)lysine" evidence="2 3">
    <location>
        <position position="35"/>
    </location>
</feature>
<proteinExistence type="inferred from homology"/>
<comment type="caution">
    <text evidence="6">The sequence shown here is derived from an EMBL/GenBank/DDBJ whole genome shotgun (WGS) entry which is preliminary data.</text>
</comment>
<dbReference type="RefSeq" id="WP_103114133.1">
    <property type="nucleotide sequence ID" value="NZ_PPFX01000003.1"/>
</dbReference>
<evidence type="ECO:0000256" key="4">
    <source>
        <dbReference type="RuleBase" id="RU004514"/>
    </source>
</evidence>
<dbReference type="Pfam" id="PF01168">
    <property type="entry name" value="Ala_racemase_N"/>
    <property type="match status" value="1"/>
</dbReference>
<comment type="cofactor">
    <cofactor evidence="3">
        <name>pyridoxal 5'-phosphate</name>
        <dbReference type="ChEBI" id="CHEBI:597326"/>
    </cofactor>
</comment>
<reference evidence="6 7" key="1">
    <citation type="journal article" date="2018" name="Genome Announc.">
        <title>Genome Sequence of Geothermobacter sp. HR-1 Iron Reducer from the Loihi Seamount.</title>
        <authorList>
            <person name="Smith H."/>
            <person name="Abuyen K."/>
            <person name="Tremblay J."/>
            <person name="Savalia P."/>
            <person name="Perez-Rodriguez I."/>
            <person name="Emerson D."/>
            <person name="Tully B."/>
            <person name="Amend J."/>
        </authorList>
    </citation>
    <scope>NUCLEOTIDE SEQUENCE [LARGE SCALE GENOMIC DNA]</scope>
    <source>
        <strain evidence="6 7">HR-1</strain>
    </source>
</reference>
<evidence type="ECO:0000256" key="3">
    <source>
        <dbReference type="PIRSR" id="PIRSR004848-1"/>
    </source>
</evidence>
<dbReference type="NCBIfam" id="TIGR00044">
    <property type="entry name" value="YggS family pyridoxal phosphate-dependent enzyme"/>
    <property type="match status" value="1"/>
</dbReference>
<dbReference type="InterPro" id="IPR011078">
    <property type="entry name" value="PyrdxlP_homeostasis"/>
</dbReference>
<dbReference type="InterPro" id="IPR001608">
    <property type="entry name" value="Ala_racemase_N"/>
</dbReference>
<dbReference type="CDD" id="cd00635">
    <property type="entry name" value="PLPDE_III_YBL036c_like"/>
    <property type="match status" value="1"/>
</dbReference>
<dbReference type="PANTHER" id="PTHR10146:SF14">
    <property type="entry name" value="PYRIDOXAL PHOSPHATE HOMEOSTASIS PROTEIN"/>
    <property type="match status" value="1"/>
</dbReference>
<comment type="similarity">
    <text evidence="2 4">Belongs to the pyridoxal phosphate-binding protein YggS/PROSC family.</text>
</comment>
<dbReference type="SUPFAM" id="SSF51419">
    <property type="entry name" value="PLP-binding barrel"/>
    <property type="match status" value="1"/>
</dbReference>